<evidence type="ECO:0000256" key="3">
    <source>
        <dbReference type="ARBA" id="ARBA00023157"/>
    </source>
</evidence>
<comment type="subcellular location">
    <subcellularLocation>
        <location evidence="1">Secreted</location>
    </subcellularLocation>
</comment>
<sequence length="408" mass="43296">MQQVTRTVVVWLALVVVLMSALPDVYGQKCDGRCVPIKNCLHPKQSGGGVGGNGGGGGDGGGGGGGSGGDEPNDDDPPLVDLRVGLDVVGDCPHYLDVCCNPGDIVEAPDSTGKTSHEEPHQDTFASCGLRNSNGVGFRIGAGKVEEAEFGEFPWSLLVLEKQQIFDFDDSKEVYACVASLLAPNVALTVAHCVNGKTASALVVRAGEWDTRTDSETLPYQDNKVQDIRIHEQYNKHHHFDVALLVLERPFLSSDNVQTICLPPPGLRPTVGTECLTGGWGKDRFGEAGVYQQILKRVTLPIVDGGECQQALRRTRLGAAYKLHSSFLCAGGKKDADVCSGDGGAALVCLLPGSQTNYYQAGVVAWGIGCGDEHIPGVYADVDSARPWIVRNLNALNVDPKHYTATVS</sequence>
<name>A0A3F2YW18_9DIPT</name>
<keyword evidence="3" id="KW-1015">Disulfide bond</keyword>
<evidence type="ECO:0000256" key="4">
    <source>
        <dbReference type="ARBA" id="ARBA00024195"/>
    </source>
</evidence>
<dbReference type="InterPro" id="IPR001314">
    <property type="entry name" value="Peptidase_S1A"/>
</dbReference>
<protein>
    <recommendedName>
        <fullName evidence="5">Phenoloxidase-activating factor 2</fullName>
    </recommendedName>
    <alternativeName>
        <fullName evidence="6">Prophenoloxidase-activating factor II</fullName>
    </alternativeName>
</protein>
<reference evidence="11" key="1">
    <citation type="submission" date="2013-03" db="EMBL/GenBank/DDBJ databases">
        <title>The Genome Sequence of Anopheles dirus WRAIR2.</title>
        <authorList>
            <consortium name="The Broad Institute Genomics Platform"/>
            <person name="Neafsey D.E."/>
            <person name="Walton C."/>
            <person name="Walker B."/>
            <person name="Young S.K."/>
            <person name="Zeng Q."/>
            <person name="Gargeya S."/>
            <person name="Fitzgerald M."/>
            <person name="Haas B."/>
            <person name="Abouelleil A."/>
            <person name="Allen A.W."/>
            <person name="Alvarado L."/>
            <person name="Arachchi H.M."/>
            <person name="Berlin A.M."/>
            <person name="Chapman S.B."/>
            <person name="Gainer-Dewar J."/>
            <person name="Goldberg J."/>
            <person name="Griggs A."/>
            <person name="Gujja S."/>
            <person name="Hansen M."/>
            <person name="Howarth C."/>
            <person name="Imamovic A."/>
            <person name="Ireland A."/>
            <person name="Larimer J."/>
            <person name="McCowan C."/>
            <person name="Murphy C."/>
            <person name="Pearson M."/>
            <person name="Poon T.W."/>
            <person name="Priest M."/>
            <person name="Roberts A."/>
            <person name="Saif S."/>
            <person name="Shea T."/>
            <person name="Sisk P."/>
            <person name="Sykes S."/>
            <person name="Wortman J."/>
            <person name="Nusbaum C."/>
            <person name="Birren B."/>
        </authorList>
    </citation>
    <scope>NUCLEOTIDE SEQUENCE [LARGE SCALE GENOMIC DNA]</scope>
    <source>
        <strain evidence="11">WRAIR2</strain>
    </source>
</reference>
<evidence type="ECO:0000256" key="8">
    <source>
        <dbReference type="SAM" id="SignalP"/>
    </source>
</evidence>
<organism evidence="10 11">
    <name type="scientific">Anopheles dirus</name>
    <dbReference type="NCBI Taxonomy" id="7168"/>
    <lineage>
        <taxon>Eukaryota</taxon>
        <taxon>Metazoa</taxon>
        <taxon>Ecdysozoa</taxon>
        <taxon>Arthropoda</taxon>
        <taxon>Hexapoda</taxon>
        <taxon>Insecta</taxon>
        <taxon>Pterygota</taxon>
        <taxon>Neoptera</taxon>
        <taxon>Endopterygota</taxon>
        <taxon>Diptera</taxon>
        <taxon>Nematocera</taxon>
        <taxon>Culicoidea</taxon>
        <taxon>Culicidae</taxon>
        <taxon>Anophelinae</taxon>
        <taxon>Anopheles</taxon>
    </lineage>
</organism>
<dbReference type="SUPFAM" id="SSF50494">
    <property type="entry name" value="Trypsin-like serine proteases"/>
    <property type="match status" value="1"/>
</dbReference>
<dbReference type="AlphaFoldDB" id="A0A3F2YW18"/>
<dbReference type="PROSITE" id="PS50240">
    <property type="entry name" value="TRYPSIN_DOM"/>
    <property type="match status" value="1"/>
</dbReference>
<dbReference type="GO" id="GO:0004252">
    <property type="term" value="F:serine-type endopeptidase activity"/>
    <property type="evidence" value="ECO:0007669"/>
    <property type="project" value="InterPro"/>
</dbReference>
<keyword evidence="11" id="KW-1185">Reference proteome</keyword>
<evidence type="ECO:0000256" key="5">
    <source>
        <dbReference type="ARBA" id="ARBA00068096"/>
    </source>
</evidence>
<evidence type="ECO:0000313" key="10">
    <source>
        <dbReference type="EnsemblMetazoa" id="ADIR016128-PA"/>
    </source>
</evidence>
<evidence type="ECO:0000256" key="6">
    <source>
        <dbReference type="ARBA" id="ARBA00076468"/>
    </source>
</evidence>
<comment type="similarity">
    <text evidence="4">Belongs to the peptidase S1 family. CLIP subfamily.</text>
</comment>
<dbReference type="InterPro" id="IPR009003">
    <property type="entry name" value="Peptidase_S1_PA"/>
</dbReference>
<dbReference type="PANTHER" id="PTHR24258">
    <property type="entry name" value="SERINE PROTEASE-RELATED"/>
    <property type="match status" value="1"/>
</dbReference>
<evidence type="ECO:0000313" key="11">
    <source>
        <dbReference type="Proteomes" id="UP000075884"/>
    </source>
</evidence>
<dbReference type="GO" id="GO:0005576">
    <property type="term" value="C:extracellular region"/>
    <property type="evidence" value="ECO:0007669"/>
    <property type="project" value="UniProtKB-SubCell"/>
</dbReference>
<feature type="compositionally biased region" description="Gly residues" evidence="7">
    <location>
        <begin position="50"/>
        <end position="69"/>
    </location>
</feature>
<evidence type="ECO:0000256" key="1">
    <source>
        <dbReference type="ARBA" id="ARBA00004613"/>
    </source>
</evidence>
<evidence type="ECO:0000256" key="2">
    <source>
        <dbReference type="ARBA" id="ARBA00022525"/>
    </source>
</evidence>
<dbReference type="Pfam" id="PF00089">
    <property type="entry name" value="Trypsin"/>
    <property type="match status" value="1"/>
</dbReference>
<dbReference type="InterPro" id="IPR001254">
    <property type="entry name" value="Trypsin_dom"/>
</dbReference>
<feature type="domain" description="Peptidase S1" evidence="9">
    <location>
        <begin position="140"/>
        <end position="394"/>
    </location>
</feature>
<dbReference type="Proteomes" id="UP000075884">
    <property type="component" value="Unassembled WGS sequence"/>
</dbReference>
<keyword evidence="2" id="KW-0964">Secreted</keyword>
<feature type="signal peptide" evidence="8">
    <location>
        <begin position="1"/>
        <end position="27"/>
    </location>
</feature>
<dbReference type="Gene3D" id="2.40.10.10">
    <property type="entry name" value="Trypsin-like serine proteases"/>
    <property type="match status" value="1"/>
</dbReference>
<dbReference type="PRINTS" id="PR00722">
    <property type="entry name" value="CHYMOTRYPSIN"/>
</dbReference>
<dbReference type="VEuPathDB" id="VectorBase:ADIR016128"/>
<feature type="region of interest" description="Disordered" evidence="7">
    <location>
        <begin position="50"/>
        <end position="80"/>
    </location>
</feature>
<evidence type="ECO:0000256" key="7">
    <source>
        <dbReference type="SAM" id="MobiDB-lite"/>
    </source>
</evidence>
<dbReference type="EnsemblMetazoa" id="ADIR016128-RA">
    <property type="protein sequence ID" value="ADIR016128-PA"/>
    <property type="gene ID" value="ADIR016128"/>
</dbReference>
<dbReference type="CDD" id="cd00190">
    <property type="entry name" value="Tryp_SPc"/>
    <property type="match status" value="1"/>
</dbReference>
<dbReference type="STRING" id="7168.A0A3F2YW18"/>
<proteinExistence type="inferred from homology"/>
<evidence type="ECO:0000259" key="9">
    <source>
        <dbReference type="PROSITE" id="PS50240"/>
    </source>
</evidence>
<keyword evidence="8" id="KW-0732">Signal</keyword>
<dbReference type="FunFam" id="2.40.10.10:FF:000038">
    <property type="entry name" value="Serine protease"/>
    <property type="match status" value="1"/>
</dbReference>
<accession>A0A3F2YW18</accession>
<reference evidence="10" key="2">
    <citation type="submission" date="2020-05" db="UniProtKB">
        <authorList>
            <consortium name="EnsemblMetazoa"/>
        </authorList>
    </citation>
    <scope>IDENTIFICATION</scope>
    <source>
        <strain evidence="10">WRAIR2</strain>
    </source>
</reference>
<dbReference type="SMART" id="SM00020">
    <property type="entry name" value="Tryp_SPc"/>
    <property type="match status" value="1"/>
</dbReference>
<dbReference type="InterPro" id="IPR043504">
    <property type="entry name" value="Peptidase_S1_PA_chymotrypsin"/>
</dbReference>
<feature type="chain" id="PRO_5017555011" description="Phenoloxidase-activating factor 2" evidence="8">
    <location>
        <begin position="28"/>
        <end position="408"/>
    </location>
</feature>
<dbReference type="PANTHER" id="PTHR24258:SF129">
    <property type="entry name" value="LP15124P-RELATED"/>
    <property type="match status" value="1"/>
</dbReference>
<dbReference type="GO" id="GO:0006508">
    <property type="term" value="P:proteolysis"/>
    <property type="evidence" value="ECO:0007669"/>
    <property type="project" value="InterPro"/>
</dbReference>